<sequence length="173" mass="19184">MIGKIYLNSNKTLEQRKGFSQGRWSHSVYQSLLIAFFSFSSFPFHSISASWKKGCPDDLARTQETGVGIKRRNKKARKGIPKPSSLAESLCIHGIVYKITAAFRSDLSLPQKQAGSDPTFEREFRRGGVHIAPIALPSPVFFLQSSLPSSPVRSKKVKIAMSSLNSFSIEFSS</sequence>
<evidence type="ECO:0000313" key="2">
    <source>
        <dbReference type="Proteomes" id="UP001367508"/>
    </source>
</evidence>
<reference evidence="1 2" key="1">
    <citation type="submission" date="2024-01" db="EMBL/GenBank/DDBJ databases">
        <title>The genomes of 5 underutilized Papilionoideae crops provide insights into root nodulation and disease resistanc.</title>
        <authorList>
            <person name="Jiang F."/>
        </authorList>
    </citation>
    <scope>NUCLEOTIDE SEQUENCE [LARGE SCALE GENOMIC DNA]</scope>
    <source>
        <strain evidence="1">LVBAO_FW01</strain>
        <tissue evidence="1">Leaves</tissue>
    </source>
</reference>
<dbReference type="AlphaFoldDB" id="A0AAN9PGZ4"/>
<proteinExistence type="predicted"/>
<keyword evidence="2" id="KW-1185">Reference proteome</keyword>
<comment type="caution">
    <text evidence="1">The sequence shown here is derived from an EMBL/GenBank/DDBJ whole genome shotgun (WGS) entry which is preliminary data.</text>
</comment>
<organism evidence="1 2">
    <name type="scientific">Canavalia gladiata</name>
    <name type="common">Sword bean</name>
    <name type="synonym">Dolichos gladiatus</name>
    <dbReference type="NCBI Taxonomy" id="3824"/>
    <lineage>
        <taxon>Eukaryota</taxon>
        <taxon>Viridiplantae</taxon>
        <taxon>Streptophyta</taxon>
        <taxon>Embryophyta</taxon>
        <taxon>Tracheophyta</taxon>
        <taxon>Spermatophyta</taxon>
        <taxon>Magnoliopsida</taxon>
        <taxon>eudicotyledons</taxon>
        <taxon>Gunneridae</taxon>
        <taxon>Pentapetalae</taxon>
        <taxon>rosids</taxon>
        <taxon>fabids</taxon>
        <taxon>Fabales</taxon>
        <taxon>Fabaceae</taxon>
        <taxon>Papilionoideae</taxon>
        <taxon>50 kb inversion clade</taxon>
        <taxon>NPAAA clade</taxon>
        <taxon>indigoferoid/millettioid clade</taxon>
        <taxon>Phaseoleae</taxon>
        <taxon>Canavalia</taxon>
    </lineage>
</organism>
<dbReference type="EMBL" id="JAYMYQ010000023">
    <property type="protein sequence ID" value="KAK7298910.1"/>
    <property type="molecule type" value="Genomic_DNA"/>
</dbReference>
<protein>
    <submittedName>
        <fullName evidence="1">Uncharacterized protein</fullName>
    </submittedName>
</protein>
<gene>
    <name evidence="1" type="ORF">VNO77_46230</name>
</gene>
<accession>A0AAN9PGZ4</accession>
<name>A0AAN9PGZ4_CANGL</name>
<dbReference type="Proteomes" id="UP001367508">
    <property type="component" value="Unassembled WGS sequence"/>
</dbReference>
<evidence type="ECO:0000313" key="1">
    <source>
        <dbReference type="EMBL" id="KAK7298910.1"/>
    </source>
</evidence>